<dbReference type="EMBL" id="BAAANE010000006">
    <property type="protein sequence ID" value="GAA1641819.1"/>
    <property type="molecule type" value="Genomic_DNA"/>
</dbReference>
<keyword evidence="3" id="KW-1185">Reference proteome</keyword>
<comment type="caution">
    <text evidence="2">The sequence shown here is derived from an EMBL/GenBank/DDBJ whole genome shotgun (WGS) entry which is preliminary data.</text>
</comment>
<evidence type="ECO:0000313" key="3">
    <source>
        <dbReference type="Proteomes" id="UP001501319"/>
    </source>
</evidence>
<dbReference type="Proteomes" id="UP001501319">
    <property type="component" value="Unassembled WGS sequence"/>
</dbReference>
<feature type="transmembrane region" description="Helical" evidence="1">
    <location>
        <begin position="97"/>
        <end position="121"/>
    </location>
</feature>
<keyword evidence="1" id="KW-0812">Transmembrane</keyword>
<feature type="transmembrane region" description="Helical" evidence="1">
    <location>
        <begin position="23"/>
        <end position="46"/>
    </location>
</feature>
<dbReference type="RefSeq" id="WP_344112581.1">
    <property type="nucleotide sequence ID" value="NZ_BAAANE010000006.1"/>
</dbReference>
<organism evidence="2 3">
    <name type="scientific">Kribbella alba</name>
    <dbReference type="NCBI Taxonomy" id="190197"/>
    <lineage>
        <taxon>Bacteria</taxon>
        <taxon>Bacillati</taxon>
        <taxon>Actinomycetota</taxon>
        <taxon>Actinomycetes</taxon>
        <taxon>Propionibacteriales</taxon>
        <taxon>Kribbellaceae</taxon>
        <taxon>Kribbella</taxon>
    </lineage>
</organism>
<protein>
    <submittedName>
        <fullName evidence="2">Uncharacterized protein</fullName>
    </submittedName>
</protein>
<keyword evidence="1" id="KW-0472">Membrane</keyword>
<sequence>MNEAKPQPRATVEPRFRSRDVTALLLLPLGGFIYLVGWAAGVALLWTSDRWTTTEKWLGTLVLPFGLLPILMLGSFAGRVCRGTPAPGQTGCTGAYFPGWFDIPVLAALIAAQFLVLAYLIKNARPNRSLRDQPVAR</sequence>
<evidence type="ECO:0000256" key="1">
    <source>
        <dbReference type="SAM" id="Phobius"/>
    </source>
</evidence>
<evidence type="ECO:0000313" key="2">
    <source>
        <dbReference type="EMBL" id="GAA1641819.1"/>
    </source>
</evidence>
<name>A0ABN2FF13_9ACTN</name>
<accession>A0ABN2FF13</accession>
<feature type="transmembrane region" description="Helical" evidence="1">
    <location>
        <begin position="58"/>
        <end position="77"/>
    </location>
</feature>
<proteinExistence type="predicted"/>
<gene>
    <name evidence="2" type="ORF">GCM10009744_34700</name>
</gene>
<reference evidence="2 3" key="1">
    <citation type="journal article" date="2019" name="Int. J. Syst. Evol. Microbiol.">
        <title>The Global Catalogue of Microorganisms (GCM) 10K type strain sequencing project: providing services to taxonomists for standard genome sequencing and annotation.</title>
        <authorList>
            <consortium name="The Broad Institute Genomics Platform"/>
            <consortium name="The Broad Institute Genome Sequencing Center for Infectious Disease"/>
            <person name="Wu L."/>
            <person name="Ma J."/>
        </authorList>
    </citation>
    <scope>NUCLEOTIDE SEQUENCE [LARGE SCALE GENOMIC DNA]</scope>
    <source>
        <strain evidence="2 3">JCM 14306</strain>
    </source>
</reference>
<keyword evidence="1" id="KW-1133">Transmembrane helix</keyword>